<dbReference type="InterPro" id="IPR012368">
    <property type="entry name" value="OxRdtase_Mopterin-bd_su_IorB"/>
</dbReference>
<dbReference type="RefSeq" id="WP_106774231.1">
    <property type="nucleotide sequence ID" value="NZ_PXYK01000022.1"/>
</dbReference>
<dbReference type="InterPro" id="IPR008274">
    <property type="entry name" value="AldOxase/xan_DH_MoCoBD1"/>
</dbReference>
<dbReference type="Gene3D" id="3.30.365.10">
    <property type="entry name" value="Aldehyde oxidase/xanthine dehydrogenase, molybdopterin binding domain"/>
    <property type="match status" value="4"/>
</dbReference>
<dbReference type="InterPro" id="IPR052516">
    <property type="entry name" value="N-heterocyclic_Hydroxylase"/>
</dbReference>
<dbReference type="PANTHER" id="PTHR47495:SF2">
    <property type="entry name" value="ALDEHYDE DEHYDROGENASE"/>
    <property type="match status" value="1"/>
</dbReference>
<gene>
    <name evidence="3" type="ORF">C7I84_21285</name>
</gene>
<dbReference type="InterPro" id="IPR006311">
    <property type="entry name" value="TAT_signal"/>
</dbReference>
<feature type="chain" id="PRO_5015105663" description="Aldehyde oxidase/xanthine dehydrogenase a/b hammerhead domain-containing protein" evidence="1">
    <location>
        <begin position="36"/>
        <end position="731"/>
    </location>
</feature>
<dbReference type="Pfam" id="PF20256">
    <property type="entry name" value="MoCoBD_2"/>
    <property type="match status" value="2"/>
</dbReference>
<dbReference type="InterPro" id="IPR037165">
    <property type="entry name" value="AldOxase/xan_DH_Mopterin-bd_sf"/>
</dbReference>
<protein>
    <recommendedName>
        <fullName evidence="2">Aldehyde oxidase/xanthine dehydrogenase a/b hammerhead domain-containing protein</fullName>
    </recommendedName>
</protein>
<name>A0A2P7S1S0_9HYPH</name>
<evidence type="ECO:0000313" key="4">
    <source>
        <dbReference type="Proteomes" id="UP000241229"/>
    </source>
</evidence>
<sequence>MTVMDTHISRRTLMRAMLGAGGGLALGFHIPGAAAAVVAPKPWTTPTEGVEINAWLTIDAAGKVTIRVPHTEQGQGALTSVSMMVAEELDVPWKSVQAVFADMNRHVNQGGEYIVTSTHGSQLVRMQHPHIMRAGASARERLKQAAAEAWGVDRSAVTARQGTLSAGNRSGSYAEFATAAAAVTLDREPGIKPPDQWWLLGTAVARLDVPVKVNGSAHYAIDTRLPGMVYAAVKSCPVPWGRLAGYDAGEARNRPGVVDVVEFRAVPGRTGPNHLQDGIAVVADSWYRARSALDLITVEWDFGTDGGVSDETQAAEARRLWEEPGQVSHEEGDDTLAMIAASARVVSAEYHRPYETHARMEPINATVSVTGERVDVWSPTQNQASALEIVADELGRDTRDVFVHTVFIGGAFGGNGGGNTAVTRQAAMLSRQLGRPVKVIWSREEDIAQDKQRPPHYTRLSAALGENGLPEAFFSRAVWFAYQGASSHGPATADYAIGTMPYRVPNRRHERHNPAAHIPTTTHRAPGANQNGFIIEQFVDEMALAGGWDPLEWRLEMTKGMEPWQRVLIKLKEVSGFTTDLPRGEGMGVAVVEDHGSYCGACATVTVSRGGELRIEKIVLVMNSGYIINPLNAAEQMEGAACWELSHALNGGLQLRDGQFANLNFDSYNLMRIDQMPAVECHFALSQDGWWGGVAEPGGPPVPPAVANAIFFATGKRARSTPISRHDLSWS</sequence>
<dbReference type="SUPFAM" id="SSF56003">
    <property type="entry name" value="Molybdenum cofactor-binding domain"/>
    <property type="match status" value="2"/>
</dbReference>
<dbReference type="Proteomes" id="UP000241229">
    <property type="component" value="Unassembled WGS sequence"/>
</dbReference>
<dbReference type="InterPro" id="IPR046867">
    <property type="entry name" value="AldOxase/xan_DH_MoCoBD2"/>
</dbReference>
<proteinExistence type="predicted"/>
<evidence type="ECO:0000313" key="3">
    <source>
        <dbReference type="EMBL" id="PSJ56402.1"/>
    </source>
</evidence>
<reference evidence="3 4" key="1">
    <citation type="submission" date="2018-03" db="EMBL/GenBank/DDBJ databases">
        <title>The draft genome of Mesorhizobium sp. 6GN-30.</title>
        <authorList>
            <person name="Liu L."/>
            <person name="Li L."/>
            <person name="Wang T."/>
            <person name="Zhang X."/>
            <person name="Liang L."/>
        </authorList>
    </citation>
    <scope>NUCLEOTIDE SEQUENCE [LARGE SCALE GENOMIC DNA]</scope>
    <source>
        <strain evidence="3 4">6GN30</strain>
    </source>
</reference>
<dbReference type="InterPro" id="IPR000674">
    <property type="entry name" value="Ald_Oxase/Xan_DH_a/b"/>
</dbReference>
<dbReference type="GO" id="GO:0016491">
    <property type="term" value="F:oxidoreductase activity"/>
    <property type="evidence" value="ECO:0007669"/>
    <property type="project" value="InterPro"/>
</dbReference>
<comment type="caution">
    <text evidence="3">The sequence shown here is derived from an EMBL/GenBank/DDBJ whole genome shotgun (WGS) entry which is preliminary data.</text>
</comment>
<dbReference type="Pfam" id="PF02738">
    <property type="entry name" value="MoCoBD_1"/>
    <property type="match status" value="1"/>
</dbReference>
<dbReference type="PROSITE" id="PS51318">
    <property type="entry name" value="TAT"/>
    <property type="match status" value="1"/>
</dbReference>
<dbReference type="Gene3D" id="3.90.1170.50">
    <property type="entry name" value="Aldehyde oxidase/xanthine dehydrogenase, a/b hammerhead"/>
    <property type="match status" value="1"/>
</dbReference>
<keyword evidence="1" id="KW-0732">Signal</keyword>
<accession>A0A2P7S1S0</accession>
<organism evidence="3 4">
    <name type="scientific">Kumtagia ephedrae</name>
    <dbReference type="NCBI Taxonomy" id="2116701"/>
    <lineage>
        <taxon>Bacteria</taxon>
        <taxon>Pseudomonadati</taxon>
        <taxon>Pseudomonadota</taxon>
        <taxon>Alphaproteobacteria</taxon>
        <taxon>Hyphomicrobiales</taxon>
        <taxon>Phyllobacteriaceae</taxon>
        <taxon>Kumtagia</taxon>
    </lineage>
</organism>
<dbReference type="PANTHER" id="PTHR47495">
    <property type="entry name" value="ALDEHYDE DEHYDROGENASE"/>
    <property type="match status" value="1"/>
</dbReference>
<keyword evidence="4" id="KW-1185">Reference proteome</keyword>
<dbReference type="SMART" id="SM01008">
    <property type="entry name" value="Ald_Xan_dh_C"/>
    <property type="match status" value="1"/>
</dbReference>
<evidence type="ECO:0000256" key="1">
    <source>
        <dbReference type="SAM" id="SignalP"/>
    </source>
</evidence>
<evidence type="ECO:0000259" key="2">
    <source>
        <dbReference type="SMART" id="SM01008"/>
    </source>
</evidence>
<dbReference type="OrthoDB" id="9767994at2"/>
<feature type="signal peptide" evidence="1">
    <location>
        <begin position="1"/>
        <end position="35"/>
    </location>
</feature>
<feature type="domain" description="Aldehyde oxidase/xanthine dehydrogenase a/b hammerhead" evidence="2">
    <location>
        <begin position="214"/>
        <end position="304"/>
    </location>
</feature>
<dbReference type="AlphaFoldDB" id="A0A2P7S1S0"/>
<dbReference type="PIRSF" id="PIRSF036389">
    <property type="entry name" value="IOR_B"/>
    <property type="match status" value="1"/>
</dbReference>
<dbReference type="EMBL" id="PXYK01000022">
    <property type="protein sequence ID" value="PSJ56402.1"/>
    <property type="molecule type" value="Genomic_DNA"/>
</dbReference>